<evidence type="ECO:0000259" key="2">
    <source>
        <dbReference type="Pfam" id="PF03807"/>
    </source>
</evidence>
<keyword evidence="1" id="KW-0560">Oxidoreductase</keyword>
<dbReference type="SUPFAM" id="SSF51735">
    <property type="entry name" value="NAD(P)-binding Rossmann-fold domains"/>
    <property type="match status" value="1"/>
</dbReference>
<dbReference type="PANTHER" id="PTHR14239">
    <property type="entry name" value="DUDULIN-RELATED"/>
    <property type="match status" value="1"/>
</dbReference>
<dbReference type="PANTHER" id="PTHR14239:SF10">
    <property type="entry name" value="REDUCTASE"/>
    <property type="match status" value="1"/>
</dbReference>
<dbReference type="STRING" id="1300349.I603_1379"/>
<dbReference type="Pfam" id="PF03807">
    <property type="entry name" value="F420_oxidored"/>
    <property type="match status" value="1"/>
</dbReference>
<dbReference type="EMBL" id="LZYB01000003">
    <property type="protein sequence ID" value="OBV10971.1"/>
    <property type="molecule type" value="Genomic_DNA"/>
</dbReference>
<accession>A0A1A7BGX7</accession>
<comment type="caution">
    <text evidence="3">The sequence shown here is derived from an EMBL/GenBank/DDBJ whole genome shotgun (WGS) entry which is preliminary data.</text>
</comment>
<dbReference type="GO" id="GO:0016491">
    <property type="term" value="F:oxidoreductase activity"/>
    <property type="evidence" value="ECO:0007669"/>
    <property type="project" value="UniProtKB-KW"/>
</dbReference>
<gene>
    <name evidence="3" type="ORF">I603_1379</name>
</gene>
<name>A0A1A7BGX7_9SPHN</name>
<dbReference type="InterPro" id="IPR051267">
    <property type="entry name" value="STEAP_metalloreductase"/>
</dbReference>
<evidence type="ECO:0000313" key="4">
    <source>
        <dbReference type="Proteomes" id="UP000092484"/>
    </source>
</evidence>
<dbReference type="RefSeq" id="WP_068863470.1">
    <property type="nucleotide sequence ID" value="NZ_LZYB01000003.1"/>
</dbReference>
<feature type="domain" description="Pyrroline-5-carboxylate reductase catalytic N-terminal" evidence="2">
    <location>
        <begin position="2"/>
        <end position="91"/>
    </location>
</feature>
<organism evidence="3 4">
    <name type="scientific">Erythrobacter dokdonensis DSW-74</name>
    <dbReference type="NCBI Taxonomy" id="1300349"/>
    <lineage>
        <taxon>Bacteria</taxon>
        <taxon>Pseudomonadati</taxon>
        <taxon>Pseudomonadota</taxon>
        <taxon>Alphaproteobacteria</taxon>
        <taxon>Sphingomonadales</taxon>
        <taxon>Erythrobacteraceae</taxon>
        <taxon>Erythrobacter/Porphyrobacter group</taxon>
        <taxon>Erythrobacter</taxon>
    </lineage>
</organism>
<keyword evidence="4" id="KW-1185">Reference proteome</keyword>
<evidence type="ECO:0000313" key="3">
    <source>
        <dbReference type="EMBL" id="OBV10971.1"/>
    </source>
</evidence>
<protein>
    <submittedName>
        <fullName evidence="3">NADP oxidoreductase coenzyme F420-dependent</fullName>
    </submittedName>
</protein>
<dbReference type="Proteomes" id="UP000092484">
    <property type="component" value="Unassembled WGS sequence"/>
</dbReference>
<proteinExistence type="predicted"/>
<dbReference type="AlphaFoldDB" id="A0A1A7BGX7"/>
<reference evidence="3 4" key="1">
    <citation type="submission" date="2016-06" db="EMBL/GenBank/DDBJ databases">
        <title>Genome sequence of Porphyrobacter dokdonensis DSW-74.</title>
        <authorList>
            <person name="Kim J.F."/>
            <person name="Song J.Y."/>
        </authorList>
    </citation>
    <scope>NUCLEOTIDE SEQUENCE [LARGE SCALE GENOMIC DNA]</scope>
    <source>
        <strain evidence="3 4">DSW-74</strain>
    </source>
</reference>
<dbReference type="InterPro" id="IPR028939">
    <property type="entry name" value="P5C_Rdtase_cat_N"/>
</dbReference>
<sequence length="212" mass="21040">MKIAILGAGNVGTALARRLSVAGHDIMLGFGRDPDAVVAAAAAAGVAHGSPQELAAFGEVIAIAVPWGAVGDALAALGPVGGKIIWDCTNPLAPDLSGLLLGGETSGGEEIARLLPGAHVVKGVPPFAELMHADDPAIDGEAPGLFVAGDDAEAKAIVAGLLSQLPANVVDAGPLMAARFIEPALLLVVRLAYLNGMGPRIALSVQTESSAA</sequence>
<evidence type="ECO:0000256" key="1">
    <source>
        <dbReference type="ARBA" id="ARBA00023002"/>
    </source>
</evidence>
<dbReference type="Gene3D" id="3.40.50.720">
    <property type="entry name" value="NAD(P)-binding Rossmann-like Domain"/>
    <property type="match status" value="1"/>
</dbReference>
<dbReference type="InterPro" id="IPR036291">
    <property type="entry name" value="NAD(P)-bd_dom_sf"/>
</dbReference>
<dbReference type="PATRIC" id="fig|1300349.4.peg.1377"/>